<evidence type="ECO:0000313" key="2">
    <source>
        <dbReference type="Proteomes" id="UP000237271"/>
    </source>
</evidence>
<evidence type="ECO:0000313" key="1">
    <source>
        <dbReference type="EMBL" id="POM60756.1"/>
    </source>
</evidence>
<comment type="caution">
    <text evidence="1">The sequence shown here is derived from an EMBL/GenBank/DDBJ whole genome shotgun (WGS) entry which is preliminary data.</text>
</comment>
<proteinExistence type="predicted"/>
<reference evidence="1 2" key="1">
    <citation type="journal article" date="2017" name="Genome Biol. Evol.">
        <title>Phytophthora megakarya and P. palmivora, closely related causal agents of cacao black pod rot, underwent increases in genome sizes and gene numbers by different mechanisms.</title>
        <authorList>
            <person name="Ali S.S."/>
            <person name="Shao J."/>
            <person name="Lary D.J."/>
            <person name="Kronmiller B."/>
            <person name="Shen D."/>
            <person name="Strem M.D."/>
            <person name="Amoako-Attah I."/>
            <person name="Akrofi A.Y."/>
            <person name="Begoude B.A."/>
            <person name="Ten Hoopen G.M."/>
            <person name="Coulibaly K."/>
            <person name="Kebe B.I."/>
            <person name="Melnick R.L."/>
            <person name="Guiltinan M.J."/>
            <person name="Tyler B.M."/>
            <person name="Meinhardt L.W."/>
            <person name="Bailey B.A."/>
        </authorList>
    </citation>
    <scope>NUCLEOTIDE SEQUENCE [LARGE SCALE GENOMIC DNA]</scope>
    <source>
        <strain evidence="2">sbr112.9</strain>
    </source>
</reference>
<sequence>MPVCADARAGTDTTSKGWKTCMMRYKTSSNATKHMRHIHEDHPFPVEACKARTNIILDRINDHDAGAASSSGVNPKIKTQRTLHDVAFIKLEYYLLDGCCRLPYTVIQNGEFRHMLRRLSNQPSLTVPDRDTMFAEGDFARFIELLSSLLNGEH</sequence>
<dbReference type="OrthoDB" id="146512at2759"/>
<name>A0A2P4X5D6_9STRA</name>
<organism evidence="1 2">
    <name type="scientific">Phytophthora palmivora</name>
    <dbReference type="NCBI Taxonomy" id="4796"/>
    <lineage>
        <taxon>Eukaryota</taxon>
        <taxon>Sar</taxon>
        <taxon>Stramenopiles</taxon>
        <taxon>Oomycota</taxon>
        <taxon>Peronosporomycetes</taxon>
        <taxon>Peronosporales</taxon>
        <taxon>Peronosporaceae</taxon>
        <taxon>Phytophthora</taxon>
    </lineage>
</organism>
<protein>
    <submittedName>
        <fullName evidence="1">Uncharacterized protein</fullName>
    </submittedName>
</protein>
<dbReference type="AlphaFoldDB" id="A0A2P4X5D6"/>
<dbReference type="EMBL" id="NCKW01016832">
    <property type="protein sequence ID" value="POM60756.1"/>
    <property type="molecule type" value="Genomic_DNA"/>
</dbReference>
<accession>A0A2P4X5D6</accession>
<keyword evidence="2" id="KW-1185">Reference proteome</keyword>
<gene>
    <name evidence="1" type="ORF">PHPALM_30346</name>
</gene>
<dbReference type="Proteomes" id="UP000237271">
    <property type="component" value="Unassembled WGS sequence"/>
</dbReference>